<dbReference type="Proteomes" id="UP000294823">
    <property type="component" value="Unassembled WGS sequence"/>
</dbReference>
<evidence type="ECO:0000313" key="1">
    <source>
        <dbReference type="EMBL" id="TDA70594.1"/>
    </source>
</evidence>
<comment type="caution">
    <text evidence="1">The sequence shown here is derived from an EMBL/GenBank/DDBJ whole genome shotgun (WGS) entry which is preliminary data.</text>
</comment>
<feature type="non-terminal residue" evidence="1">
    <location>
        <position position="73"/>
    </location>
</feature>
<evidence type="ECO:0000313" key="2">
    <source>
        <dbReference type="Proteomes" id="UP000294823"/>
    </source>
</evidence>
<keyword evidence="2" id="KW-1185">Reference proteome</keyword>
<dbReference type="EMBL" id="SLTR01000848">
    <property type="protein sequence ID" value="TDA70594.1"/>
    <property type="molecule type" value="Genomic_DNA"/>
</dbReference>
<protein>
    <submittedName>
        <fullName evidence="1">IS110 family transposase</fullName>
    </submittedName>
</protein>
<organism evidence="1 2">
    <name type="scientific">Halomonas marinisediminis</name>
    <dbReference type="NCBI Taxonomy" id="2546095"/>
    <lineage>
        <taxon>Bacteria</taxon>
        <taxon>Pseudomonadati</taxon>
        <taxon>Pseudomonadota</taxon>
        <taxon>Gammaproteobacteria</taxon>
        <taxon>Oceanospirillales</taxon>
        <taxon>Halomonadaceae</taxon>
        <taxon>Halomonas</taxon>
    </lineage>
</organism>
<name>A0ABY2D1A1_9GAMM</name>
<accession>A0ABY2D1A1</accession>
<feature type="non-terminal residue" evidence="1">
    <location>
        <position position="1"/>
    </location>
</feature>
<proteinExistence type="predicted"/>
<gene>
    <name evidence="1" type="ORF">E0702_18740</name>
</gene>
<reference evidence="1 2" key="1">
    <citation type="submission" date="2019-03" db="EMBL/GenBank/DDBJ databases">
        <title>Halomonas marinisediminis sp. nov., a moderately halophilic bacterium isolated from the Bohai Gulf.</title>
        <authorList>
            <person name="Ji X."/>
        </authorList>
    </citation>
    <scope>NUCLEOTIDE SEQUENCE [LARGE SCALE GENOMIC DNA]</scope>
    <source>
        <strain evidence="1 2">204</strain>
    </source>
</reference>
<dbReference type="RefSeq" id="WP_205742182.1">
    <property type="nucleotide sequence ID" value="NZ_SLTR01000848.1"/>
</dbReference>
<sequence>IPEVQREQLRSMFRRRNDLVKDFRRIKSYIKMQLLYFGIEVPQEFDNDHWSHKYRNWIDTLEFEYPTLRFTLD</sequence>